<protein>
    <submittedName>
        <fullName evidence="4">ATP-binding protein</fullName>
    </submittedName>
</protein>
<gene>
    <name evidence="4" type="ORF">G3I29_32645</name>
</gene>
<dbReference type="GO" id="GO:0004674">
    <property type="term" value="F:protein serine/threonine kinase activity"/>
    <property type="evidence" value="ECO:0007669"/>
    <property type="project" value="UniProtKB-KW"/>
</dbReference>
<dbReference type="InterPro" id="IPR050267">
    <property type="entry name" value="Anti-sigma-factor_SerPK"/>
</dbReference>
<dbReference type="InterPro" id="IPR036890">
    <property type="entry name" value="HATPase_C_sf"/>
</dbReference>
<dbReference type="SUPFAM" id="SSF55874">
    <property type="entry name" value="ATPase domain of HSP90 chaperone/DNA topoisomerase II/histidine kinase"/>
    <property type="match status" value="1"/>
</dbReference>
<name>A0A6N9U8D8_STRHA</name>
<keyword evidence="1" id="KW-0723">Serine/threonine-protein kinase</keyword>
<evidence type="ECO:0000259" key="3">
    <source>
        <dbReference type="Pfam" id="PF13581"/>
    </source>
</evidence>
<dbReference type="Proteomes" id="UP000471293">
    <property type="component" value="Unassembled WGS sequence"/>
</dbReference>
<evidence type="ECO:0000313" key="5">
    <source>
        <dbReference type="Proteomes" id="UP000471293"/>
    </source>
</evidence>
<dbReference type="CDD" id="cd16936">
    <property type="entry name" value="HATPase_RsbW-like"/>
    <property type="match status" value="1"/>
</dbReference>
<feature type="domain" description="Histidine kinase/HSP90-like ATPase" evidence="3">
    <location>
        <begin position="3"/>
        <end position="127"/>
    </location>
</feature>
<keyword evidence="4" id="KW-0067">ATP-binding</keyword>
<evidence type="ECO:0000256" key="2">
    <source>
        <dbReference type="SAM" id="MobiDB-lite"/>
    </source>
</evidence>
<dbReference type="EMBL" id="JAAGLQ010000683">
    <property type="protein sequence ID" value="NEA20120.1"/>
    <property type="molecule type" value="Genomic_DNA"/>
</dbReference>
<keyword evidence="1" id="KW-0808">Transferase</keyword>
<dbReference type="PANTHER" id="PTHR35526:SF3">
    <property type="entry name" value="ANTI-SIGMA-F FACTOR RSBW"/>
    <property type="match status" value="1"/>
</dbReference>
<dbReference type="PANTHER" id="PTHR35526">
    <property type="entry name" value="ANTI-SIGMA-F FACTOR RSBW-RELATED"/>
    <property type="match status" value="1"/>
</dbReference>
<reference evidence="4 5" key="1">
    <citation type="submission" date="2020-01" db="EMBL/GenBank/DDBJ databases">
        <title>Insect and environment-associated Actinomycetes.</title>
        <authorList>
            <person name="Currrie C."/>
            <person name="Chevrette M."/>
            <person name="Carlson C."/>
            <person name="Stubbendieck R."/>
            <person name="Wendt-Pienkowski E."/>
        </authorList>
    </citation>
    <scope>NUCLEOTIDE SEQUENCE [LARGE SCALE GENOMIC DNA]</scope>
    <source>
        <strain evidence="4 5">SID11342</strain>
    </source>
</reference>
<dbReference type="Pfam" id="PF13581">
    <property type="entry name" value="HATPase_c_2"/>
    <property type="match status" value="1"/>
</dbReference>
<dbReference type="InterPro" id="IPR003594">
    <property type="entry name" value="HATPase_dom"/>
</dbReference>
<organism evidence="4 5">
    <name type="scientific">Streptomyces halstedii</name>
    <dbReference type="NCBI Taxonomy" id="1944"/>
    <lineage>
        <taxon>Bacteria</taxon>
        <taxon>Bacillati</taxon>
        <taxon>Actinomycetota</taxon>
        <taxon>Actinomycetes</taxon>
        <taxon>Kitasatosporales</taxon>
        <taxon>Streptomycetaceae</taxon>
        <taxon>Streptomyces</taxon>
    </lineage>
</organism>
<sequence length="131" mass="14400">MCFTATPRGARLARRLVSLRLDEWGHPYGSDLNQDLTLIAAELAANAVRHGLVTGRDFRLRLVETGDGVFRVEVSDTRTERRPVPEHAERPATGDEESGRGLYLVARLADRWGVDGRPGAPGKTVWAEIGP</sequence>
<evidence type="ECO:0000313" key="4">
    <source>
        <dbReference type="EMBL" id="NEA20120.1"/>
    </source>
</evidence>
<dbReference type="AlphaFoldDB" id="A0A6N9U8D8"/>
<evidence type="ECO:0000256" key="1">
    <source>
        <dbReference type="ARBA" id="ARBA00022527"/>
    </source>
</evidence>
<keyword evidence="1" id="KW-0418">Kinase</keyword>
<feature type="region of interest" description="Disordered" evidence="2">
    <location>
        <begin position="74"/>
        <end position="98"/>
    </location>
</feature>
<proteinExistence type="predicted"/>
<keyword evidence="4" id="KW-0547">Nucleotide-binding</keyword>
<dbReference type="Gene3D" id="3.30.565.10">
    <property type="entry name" value="Histidine kinase-like ATPase, C-terminal domain"/>
    <property type="match status" value="1"/>
</dbReference>
<dbReference type="GO" id="GO:0005524">
    <property type="term" value="F:ATP binding"/>
    <property type="evidence" value="ECO:0007669"/>
    <property type="project" value="UniProtKB-KW"/>
</dbReference>
<accession>A0A6N9U8D8</accession>
<comment type="caution">
    <text evidence="4">The sequence shown here is derived from an EMBL/GenBank/DDBJ whole genome shotgun (WGS) entry which is preliminary data.</text>
</comment>